<evidence type="ECO:0000256" key="4">
    <source>
        <dbReference type="ARBA" id="ARBA00023136"/>
    </source>
</evidence>
<evidence type="ECO:0000256" key="1">
    <source>
        <dbReference type="ARBA" id="ARBA00004141"/>
    </source>
</evidence>
<reference evidence="7 8" key="1">
    <citation type="submission" date="2021-03" db="EMBL/GenBank/DDBJ databases">
        <title>Genomic and phenotypic characterization of Chloracidobacterium isolates provides evidence for multiple species.</title>
        <authorList>
            <person name="Saini M.K."/>
            <person name="Costas A.M.G."/>
            <person name="Tank M."/>
            <person name="Bryant D.A."/>
        </authorList>
    </citation>
    <scope>NUCLEOTIDE SEQUENCE [LARGE SCALE GENOMIC DNA]</scope>
    <source>
        <strain evidence="7 8">BV2-C</strain>
    </source>
</reference>
<dbReference type="PANTHER" id="PTHR36926:SF1">
    <property type="entry name" value="COLICIN V PRODUCTION PROTEIN"/>
    <property type="match status" value="1"/>
</dbReference>
<dbReference type="RefSeq" id="WP_211428288.1">
    <property type="nucleotide sequence ID" value="NZ_CP072648.1"/>
</dbReference>
<keyword evidence="8" id="KW-1185">Reference proteome</keyword>
<keyword evidence="4 6" id="KW-0472">Membrane</keyword>
<feature type="transmembrane region" description="Helical" evidence="6">
    <location>
        <begin position="103"/>
        <end position="124"/>
    </location>
</feature>
<feature type="transmembrane region" description="Helical" evidence="6">
    <location>
        <begin position="6"/>
        <end position="21"/>
    </location>
</feature>
<proteinExistence type="predicted"/>
<dbReference type="Proteomes" id="UP000676506">
    <property type="component" value="Chromosome 1"/>
</dbReference>
<evidence type="ECO:0000256" key="5">
    <source>
        <dbReference type="SAM" id="MobiDB-lite"/>
    </source>
</evidence>
<gene>
    <name evidence="7" type="ORF">J8C06_08535</name>
</gene>
<protein>
    <submittedName>
        <fullName evidence="7">CvpA family protein</fullName>
    </submittedName>
</protein>
<dbReference type="InterPro" id="IPR003825">
    <property type="entry name" value="Colicin-V_CvpA"/>
</dbReference>
<feature type="transmembrane region" description="Helical" evidence="6">
    <location>
        <begin position="57"/>
        <end position="82"/>
    </location>
</feature>
<evidence type="ECO:0000256" key="3">
    <source>
        <dbReference type="ARBA" id="ARBA00022989"/>
    </source>
</evidence>
<dbReference type="PANTHER" id="PTHR36926">
    <property type="entry name" value="COLICIN V PRODUCTION PROTEIN"/>
    <property type="match status" value="1"/>
</dbReference>
<keyword evidence="3 6" id="KW-1133">Transmembrane helix</keyword>
<sequence>MTPFDWLAVVVVAFSVISGAIKGLTKTVIASGALLVGLVMALLFYDDLGQGLQALGVASPVASGVGVLAPVVLSGLGGSLLVRQLHKRFRKTPLATLDRVGGGALGVGRAWLILSVIYLVLTAFPAQPAFVLNAQVTPLIKPGSRLLTDLGKADLKARFEQGIAELRRMKAAALKSPKPAGSPASDVARGAASSAPETAPARRPAHHR</sequence>
<accession>A0ABX8B9R9</accession>
<evidence type="ECO:0000256" key="2">
    <source>
        <dbReference type="ARBA" id="ARBA00022692"/>
    </source>
</evidence>
<dbReference type="EMBL" id="CP072648">
    <property type="protein sequence ID" value="QUW02398.1"/>
    <property type="molecule type" value="Genomic_DNA"/>
</dbReference>
<organism evidence="7 8">
    <name type="scientific">Chloracidobacterium validum</name>
    <dbReference type="NCBI Taxonomy" id="2821543"/>
    <lineage>
        <taxon>Bacteria</taxon>
        <taxon>Pseudomonadati</taxon>
        <taxon>Acidobacteriota</taxon>
        <taxon>Terriglobia</taxon>
        <taxon>Terriglobales</taxon>
        <taxon>Acidobacteriaceae</taxon>
        <taxon>Chloracidobacterium</taxon>
    </lineage>
</organism>
<evidence type="ECO:0000256" key="6">
    <source>
        <dbReference type="SAM" id="Phobius"/>
    </source>
</evidence>
<dbReference type="Pfam" id="PF02674">
    <property type="entry name" value="Colicin_V"/>
    <property type="match status" value="1"/>
</dbReference>
<name>A0ABX8B9R9_9BACT</name>
<feature type="region of interest" description="Disordered" evidence="5">
    <location>
        <begin position="174"/>
        <end position="208"/>
    </location>
</feature>
<evidence type="ECO:0000313" key="8">
    <source>
        <dbReference type="Proteomes" id="UP000676506"/>
    </source>
</evidence>
<evidence type="ECO:0000313" key="7">
    <source>
        <dbReference type="EMBL" id="QUW02398.1"/>
    </source>
</evidence>
<keyword evidence="2 6" id="KW-0812">Transmembrane</keyword>
<comment type="subcellular location">
    <subcellularLocation>
        <location evidence="1">Membrane</location>
        <topology evidence="1">Multi-pass membrane protein</topology>
    </subcellularLocation>
</comment>
<feature type="transmembrane region" description="Helical" evidence="6">
    <location>
        <begin position="28"/>
        <end position="45"/>
    </location>
</feature>
<dbReference type="InterPro" id="IPR052719">
    <property type="entry name" value="CvpA-like"/>
</dbReference>